<dbReference type="Pfam" id="PF06258">
    <property type="entry name" value="Mito_fiss_Elm1"/>
    <property type="match status" value="1"/>
</dbReference>
<name>A0A0D3J8C4_EMIH1</name>
<dbReference type="RefSeq" id="XP_005772188.1">
    <property type="nucleotide sequence ID" value="XM_005772131.1"/>
</dbReference>
<sequence>MRRSLGAARSLSNWAPVLVLGNGAAGAEKQAIALADALGLPYQVERRVPSRAAMRLPLPTQLAVQSLLGPHALGLGEPPQPPFPLLAISCGRASVPASVAVREASGRATATVHVQRPLCDASRFDMVVAPRHDFAGGERSAPPNALLTAGALGGLPAEARERAREEWAATASALPRPRVALLVGGPVTRRCSSTRAPDRAP</sequence>
<keyword evidence="2" id="KW-1185">Reference proteome</keyword>
<dbReference type="PANTHER" id="PTHR33986">
    <property type="entry name" value="OS02G0535700 PROTEIN"/>
    <property type="match status" value="1"/>
</dbReference>
<dbReference type="PaxDb" id="2903-EOD19759"/>
<organism evidence="1 2">
    <name type="scientific">Emiliania huxleyi (strain CCMP1516)</name>
    <dbReference type="NCBI Taxonomy" id="280463"/>
    <lineage>
        <taxon>Eukaryota</taxon>
        <taxon>Haptista</taxon>
        <taxon>Haptophyta</taxon>
        <taxon>Prymnesiophyceae</taxon>
        <taxon>Isochrysidales</taxon>
        <taxon>Noelaerhabdaceae</taxon>
        <taxon>Emiliania</taxon>
    </lineage>
</organism>
<evidence type="ECO:0000313" key="2">
    <source>
        <dbReference type="Proteomes" id="UP000013827"/>
    </source>
</evidence>
<accession>A0A0D3J8C4</accession>
<reference evidence="2" key="1">
    <citation type="journal article" date="2013" name="Nature">
        <title>Pan genome of the phytoplankton Emiliania underpins its global distribution.</title>
        <authorList>
            <person name="Read B.A."/>
            <person name="Kegel J."/>
            <person name="Klute M.J."/>
            <person name="Kuo A."/>
            <person name="Lefebvre S.C."/>
            <person name="Maumus F."/>
            <person name="Mayer C."/>
            <person name="Miller J."/>
            <person name="Monier A."/>
            <person name="Salamov A."/>
            <person name="Young J."/>
            <person name="Aguilar M."/>
            <person name="Claverie J.M."/>
            <person name="Frickenhaus S."/>
            <person name="Gonzalez K."/>
            <person name="Herman E.K."/>
            <person name="Lin Y.C."/>
            <person name="Napier J."/>
            <person name="Ogata H."/>
            <person name="Sarno A.F."/>
            <person name="Shmutz J."/>
            <person name="Schroeder D."/>
            <person name="de Vargas C."/>
            <person name="Verret F."/>
            <person name="von Dassow P."/>
            <person name="Valentin K."/>
            <person name="Van de Peer Y."/>
            <person name="Wheeler G."/>
            <person name="Dacks J.B."/>
            <person name="Delwiche C.F."/>
            <person name="Dyhrman S.T."/>
            <person name="Glockner G."/>
            <person name="John U."/>
            <person name="Richards T."/>
            <person name="Worden A.Z."/>
            <person name="Zhang X."/>
            <person name="Grigoriev I.V."/>
            <person name="Allen A.E."/>
            <person name="Bidle K."/>
            <person name="Borodovsky M."/>
            <person name="Bowler C."/>
            <person name="Brownlee C."/>
            <person name="Cock J.M."/>
            <person name="Elias M."/>
            <person name="Gladyshev V.N."/>
            <person name="Groth M."/>
            <person name="Guda C."/>
            <person name="Hadaegh A."/>
            <person name="Iglesias-Rodriguez M.D."/>
            <person name="Jenkins J."/>
            <person name="Jones B.M."/>
            <person name="Lawson T."/>
            <person name="Leese F."/>
            <person name="Lindquist E."/>
            <person name="Lobanov A."/>
            <person name="Lomsadze A."/>
            <person name="Malik S.B."/>
            <person name="Marsh M.E."/>
            <person name="Mackinder L."/>
            <person name="Mock T."/>
            <person name="Mueller-Roeber B."/>
            <person name="Pagarete A."/>
            <person name="Parker M."/>
            <person name="Probert I."/>
            <person name="Quesneville H."/>
            <person name="Raines C."/>
            <person name="Rensing S.A."/>
            <person name="Riano-Pachon D.M."/>
            <person name="Richier S."/>
            <person name="Rokitta S."/>
            <person name="Shiraiwa Y."/>
            <person name="Soanes D.M."/>
            <person name="van der Giezen M."/>
            <person name="Wahlund T.M."/>
            <person name="Williams B."/>
            <person name="Wilson W."/>
            <person name="Wolfe G."/>
            <person name="Wurch L.L."/>
        </authorList>
    </citation>
    <scope>NUCLEOTIDE SEQUENCE</scope>
</reference>
<evidence type="ECO:0000313" key="1">
    <source>
        <dbReference type="EnsemblProtists" id="EOD19759"/>
    </source>
</evidence>
<reference evidence="1" key="2">
    <citation type="submission" date="2024-10" db="UniProtKB">
        <authorList>
            <consortium name="EnsemblProtists"/>
        </authorList>
    </citation>
    <scope>IDENTIFICATION</scope>
</reference>
<dbReference type="PANTHER" id="PTHR33986:SF15">
    <property type="entry name" value="MITOCHONDRIAL FISSION PROTEIN ELM1"/>
    <property type="match status" value="1"/>
</dbReference>
<proteinExistence type="predicted"/>
<protein>
    <submittedName>
        <fullName evidence="1">Uncharacterized protein</fullName>
    </submittedName>
</protein>
<dbReference type="GeneID" id="17265305"/>
<dbReference type="EnsemblProtists" id="EOD19759">
    <property type="protein sequence ID" value="EOD19759"/>
    <property type="gene ID" value="EMIHUDRAFT_242594"/>
</dbReference>
<dbReference type="HOGENOM" id="CLU_1362598_0_0_1"/>
<dbReference type="KEGG" id="ehx:EMIHUDRAFT_242594"/>
<dbReference type="Proteomes" id="UP000013827">
    <property type="component" value="Unassembled WGS sequence"/>
</dbReference>
<dbReference type="AlphaFoldDB" id="A0A0D3J8C4"/>
<dbReference type="InterPro" id="IPR009367">
    <property type="entry name" value="Elm1-like"/>
</dbReference>